<dbReference type="PANTHER" id="PTHR13932:SF6">
    <property type="entry name" value="OXYGEN-INDEPENDENT COPROPORPHYRINOGEN III OXIDASE"/>
    <property type="match status" value="1"/>
</dbReference>
<evidence type="ECO:0000259" key="7">
    <source>
        <dbReference type="PROSITE" id="PS51918"/>
    </source>
</evidence>
<keyword evidence="6" id="KW-0411">Iron-sulfur</keyword>
<dbReference type="SMART" id="SM00729">
    <property type="entry name" value="Elp3"/>
    <property type="match status" value="1"/>
</dbReference>
<evidence type="ECO:0000256" key="6">
    <source>
        <dbReference type="ARBA" id="ARBA00023014"/>
    </source>
</evidence>
<dbReference type="InterPro" id="IPR013785">
    <property type="entry name" value="Aldolase_TIM"/>
</dbReference>
<keyword evidence="3" id="KW-0479">Metal-binding</keyword>
<dbReference type="PANTHER" id="PTHR13932">
    <property type="entry name" value="COPROPORPHYRINIGEN III OXIDASE"/>
    <property type="match status" value="1"/>
</dbReference>
<proteinExistence type="predicted"/>
<dbReference type="GO" id="GO:0046872">
    <property type="term" value="F:metal ion binding"/>
    <property type="evidence" value="ECO:0007669"/>
    <property type="project" value="UniProtKB-KW"/>
</dbReference>
<evidence type="ECO:0000256" key="3">
    <source>
        <dbReference type="ARBA" id="ARBA00022723"/>
    </source>
</evidence>
<dbReference type="GO" id="GO:0051989">
    <property type="term" value="F:coproporphyrinogen dehydrogenase activity"/>
    <property type="evidence" value="ECO:0007669"/>
    <property type="project" value="TreeGrafter"/>
</dbReference>
<protein>
    <submittedName>
        <fullName evidence="8">Oxygen-independent coproporphyrinogen-3 oxidase</fullName>
    </submittedName>
</protein>
<keyword evidence="2" id="KW-0949">S-adenosyl-L-methionine</keyword>
<dbReference type="Pfam" id="PF04055">
    <property type="entry name" value="Radical_SAM"/>
    <property type="match status" value="1"/>
</dbReference>
<dbReference type="SUPFAM" id="SSF102114">
    <property type="entry name" value="Radical SAM enzymes"/>
    <property type="match status" value="1"/>
</dbReference>
<feature type="domain" description="Radical SAM core" evidence="7">
    <location>
        <begin position="1"/>
        <end position="203"/>
    </location>
</feature>
<dbReference type="InterPro" id="IPR034505">
    <property type="entry name" value="Coproporphyrinogen-III_oxidase"/>
</dbReference>
<evidence type="ECO:0000256" key="1">
    <source>
        <dbReference type="ARBA" id="ARBA00001966"/>
    </source>
</evidence>
<dbReference type="Gene3D" id="1.10.10.920">
    <property type="match status" value="1"/>
</dbReference>
<comment type="cofactor">
    <cofactor evidence="1">
        <name>[4Fe-4S] cluster</name>
        <dbReference type="ChEBI" id="CHEBI:49883"/>
    </cofactor>
</comment>
<dbReference type="Gene3D" id="3.20.20.70">
    <property type="entry name" value="Aldolase class I"/>
    <property type="match status" value="1"/>
</dbReference>
<evidence type="ECO:0000313" key="9">
    <source>
        <dbReference type="Proteomes" id="UP000219467"/>
    </source>
</evidence>
<dbReference type="GO" id="GO:0005737">
    <property type="term" value="C:cytoplasm"/>
    <property type="evidence" value="ECO:0007669"/>
    <property type="project" value="TreeGrafter"/>
</dbReference>
<dbReference type="InterPro" id="IPR006638">
    <property type="entry name" value="Elp3/MiaA/NifB-like_rSAM"/>
</dbReference>
<organism evidence="8 9">
    <name type="scientific">Cereibacter ovatus</name>
    <dbReference type="NCBI Taxonomy" id="439529"/>
    <lineage>
        <taxon>Bacteria</taxon>
        <taxon>Pseudomonadati</taxon>
        <taxon>Pseudomonadota</taxon>
        <taxon>Alphaproteobacteria</taxon>
        <taxon>Rhodobacterales</taxon>
        <taxon>Paracoccaceae</taxon>
        <taxon>Cereibacter</taxon>
    </lineage>
</organism>
<dbReference type="Proteomes" id="UP000219467">
    <property type="component" value="Unassembled WGS sequence"/>
</dbReference>
<keyword evidence="9" id="KW-1185">Reference proteome</keyword>
<dbReference type="EMBL" id="OAOQ01000002">
    <property type="protein sequence ID" value="SNX68723.1"/>
    <property type="molecule type" value="Genomic_DNA"/>
</dbReference>
<dbReference type="CDD" id="cd01335">
    <property type="entry name" value="Radical_SAM"/>
    <property type="match status" value="1"/>
</dbReference>
<evidence type="ECO:0000256" key="2">
    <source>
        <dbReference type="ARBA" id="ARBA00022691"/>
    </source>
</evidence>
<keyword evidence="5" id="KW-0408">Iron</keyword>
<dbReference type="PROSITE" id="PS51918">
    <property type="entry name" value="RADICAL_SAM"/>
    <property type="match status" value="1"/>
</dbReference>
<keyword evidence="4" id="KW-0560">Oxidoreductase</keyword>
<dbReference type="InterPro" id="IPR058240">
    <property type="entry name" value="rSAM_sf"/>
</dbReference>
<evidence type="ECO:0000256" key="4">
    <source>
        <dbReference type="ARBA" id="ARBA00023002"/>
    </source>
</evidence>
<reference evidence="9" key="1">
    <citation type="submission" date="2017-08" db="EMBL/GenBank/DDBJ databases">
        <authorList>
            <person name="Varghese N."/>
            <person name="Submissions S."/>
        </authorList>
    </citation>
    <scope>NUCLEOTIDE SEQUENCE [LARGE SCALE GENOMIC DNA]</scope>
    <source>
        <strain evidence="9">JA234</strain>
    </source>
</reference>
<evidence type="ECO:0000313" key="8">
    <source>
        <dbReference type="EMBL" id="SNX68723.1"/>
    </source>
</evidence>
<dbReference type="AlphaFoldDB" id="A0A285CP19"/>
<evidence type="ECO:0000256" key="5">
    <source>
        <dbReference type="ARBA" id="ARBA00023004"/>
    </source>
</evidence>
<name>A0A285CP19_9RHOB</name>
<accession>A0A285CP19</accession>
<gene>
    <name evidence="8" type="ORF">SAMN05878503_102249</name>
</gene>
<dbReference type="InterPro" id="IPR007197">
    <property type="entry name" value="rSAM"/>
</dbReference>
<sequence>MRAYAAALKSEIALLQTRLAPGIRLSRLHWGGGTPTLLPPDLIRELVAAIHDALPPTDETEFSVEMDPTEIDAARLDALFQAGLGRVSIGIQDFAPEIQQAIGRQQGFDLTRRLVDDLRERGLKFLDTEILVGLPHQTGPRLADSVQKLLSLAPDRVAVHPYAHVPAISRRQLMIATESIPRPEERLALFRTAQDLLLWDGFRPVGIDHFVHPGDGLARAQQAGRLRRSFQGYTDDRAEVLIGLGASAISRFPQGFAQNAPSTSDHLKAIRGGHFSTARGHVLTDDDRLRGRMIEQLMCDFRINRAQILARFALPPERLEAMFQAAAMAFPGMVAITGQGLEITEPGRPLTRMIARHFDAYAPEAGRQTAGA</sequence>
<dbReference type="GO" id="GO:0051539">
    <property type="term" value="F:4 iron, 4 sulfur cluster binding"/>
    <property type="evidence" value="ECO:0007669"/>
    <property type="project" value="TreeGrafter"/>
</dbReference>
<dbReference type="GO" id="GO:0006782">
    <property type="term" value="P:protoporphyrinogen IX biosynthetic process"/>
    <property type="evidence" value="ECO:0007669"/>
    <property type="project" value="TreeGrafter"/>
</dbReference>